<dbReference type="AlphaFoldDB" id="U9U6E9"/>
<organism evidence="1">
    <name type="scientific">Rhizophagus irregularis (strain DAOM 181602 / DAOM 197198 / MUCL 43194)</name>
    <name type="common">Arbuscular mycorrhizal fungus</name>
    <name type="synonym">Glomus intraradices</name>
    <dbReference type="NCBI Taxonomy" id="747089"/>
    <lineage>
        <taxon>Eukaryota</taxon>
        <taxon>Fungi</taxon>
        <taxon>Fungi incertae sedis</taxon>
        <taxon>Mucoromycota</taxon>
        <taxon>Glomeromycotina</taxon>
        <taxon>Glomeromycetes</taxon>
        <taxon>Glomerales</taxon>
        <taxon>Glomeraceae</taxon>
        <taxon>Rhizophagus</taxon>
    </lineage>
</organism>
<dbReference type="HOGENOM" id="CLU_3125746_0_0_1"/>
<gene>
    <name evidence="1" type="ORF">GLOINDRAFT_28593</name>
</gene>
<protein>
    <submittedName>
        <fullName evidence="1">Uncharacterized protein</fullName>
    </submittedName>
</protein>
<proteinExistence type="predicted"/>
<evidence type="ECO:0000313" key="1">
    <source>
        <dbReference type="EMBL" id="ESA11171.1"/>
    </source>
</evidence>
<sequence length="50" mass="6001">MFVRFYFSFLGGSFSLQDAIFCGSSGLFGNMRFRFWQASLNTWISYFEFW</sequence>
<dbReference type="EMBL" id="KI286297">
    <property type="protein sequence ID" value="ESA11171.1"/>
    <property type="molecule type" value="Genomic_DNA"/>
</dbReference>
<accession>U9U6E9</accession>
<name>U9U6E9_RHIID</name>
<reference evidence="1" key="1">
    <citation type="submission" date="2013-07" db="EMBL/GenBank/DDBJ databases">
        <title>The genome of an arbuscular mycorrhizal fungus provides insights into the evolution of the oldest plant symbiosis.</title>
        <authorList>
            <consortium name="DOE Joint Genome Institute"/>
            <person name="Tisserant E."/>
            <person name="Malbreil M."/>
            <person name="Kuo A."/>
            <person name="Kohler A."/>
            <person name="Symeonidi A."/>
            <person name="Balestrini R."/>
            <person name="Charron P."/>
            <person name="Duensing N."/>
            <person name="Frei-dit-Frey N."/>
            <person name="Gianinazzi-Pearson V."/>
            <person name="Gilbert B."/>
            <person name="Handa Y."/>
            <person name="Hijri M."/>
            <person name="Kaul R."/>
            <person name="Kawaguchi M."/>
            <person name="Krajinski F."/>
            <person name="Lammers P."/>
            <person name="Lapierre D."/>
            <person name="Masclaux F.G."/>
            <person name="Murat C."/>
            <person name="Morin E."/>
            <person name="Ndikumana S."/>
            <person name="Pagni M."/>
            <person name="Petitpierre D."/>
            <person name="Requena N."/>
            <person name="Rosikiewicz P."/>
            <person name="Riley R."/>
            <person name="Saito K."/>
            <person name="San Clemente H."/>
            <person name="Shapiro H."/>
            <person name="van Tuinen D."/>
            <person name="Becard G."/>
            <person name="Bonfante P."/>
            <person name="Paszkowski U."/>
            <person name="Shachar-Hill Y."/>
            <person name="Young J.P."/>
            <person name="Sanders I.R."/>
            <person name="Henrissat B."/>
            <person name="Rensing S.A."/>
            <person name="Grigoriev I.V."/>
            <person name="Corradi N."/>
            <person name="Roux C."/>
            <person name="Martin F."/>
        </authorList>
    </citation>
    <scope>NUCLEOTIDE SEQUENCE</scope>
    <source>
        <strain evidence="1">DAOM 197198</strain>
    </source>
</reference>